<protein>
    <submittedName>
        <fullName evidence="1">Uncharacterized protein</fullName>
    </submittedName>
</protein>
<comment type="caution">
    <text evidence="1">The sequence shown here is derived from an EMBL/GenBank/DDBJ whole genome shotgun (WGS) entry which is preliminary data.</text>
</comment>
<evidence type="ECO:0000313" key="4">
    <source>
        <dbReference type="Proteomes" id="UP000286186"/>
    </source>
</evidence>
<dbReference type="GeneID" id="66468042"/>
<name>A0A414R1G7_9FIRM</name>
<evidence type="ECO:0000313" key="1">
    <source>
        <dbReference type="EMBL" id="RHF86877.1"/>
    </source>
</evidence>
<dbReference type="AlphaFoldDB" id="A0A414R1G7"/>
<organism evidence="1 4">
    <name type="scientific">Eubacterium ventriosum</name>
    <dbReference type="NCBI Taxonomy" id="39496"/>
    <lineage>
        <taxon>Bacteria</taxon>
        <taxon>Bacillati</taxon>
        <taxon>Bacillota</taxon>
        <taxon>Clostridia</taxon>
        <taxon>Eubacteriales</taxon>
        <taxon>Eubacteriaceae</taxon>
        <taxon>Eubacterium</taxon>
    </lineage>
</organism>
<dbReference type="Proteomes" id="UP000283314">
    <property type="component" value="Unassembled WGS sequence"/>
</dbReference>
<gene>
    <name evidence="2" type="ORF">DW018_12395</name>
    <name evidence="1" type="ORF">DW652_11255</name>
</gene>
<dbReference type="EMBL" id="QRHR01000017">
    <property type="protein sequence ID" value="RHF86877.1"/>
    <property type="molecule type" value="Genomic_DNA"/>
</dbReference>
<dbReference type="RefSeq" id="WP_118232044.1">
    <property type="nucleotide sequence ID" value="NZ_CABJDQ010000014.1"/>
</dbReference>
<evidence type="ECO:0000313" key="2">
    <source>
        <dbReference type="EMBL" id="RHL42720.1"/>
    </source>
</evidence>
<accession>A0A414R1G7</accession>
<sequence>MKDMMEAFKKYAKEQFGYDISFEKSSTPDTFESLFGMSFINQKDEEIFLPEGHQENVSYSNNIAKVNCVEISCDEVIDLQQDIAVAA</sequence>
<evidence type="ECO:0000313" key="3">
    <source>
        <dbReference type="Proteomes" id="UP000283314"/>
    </source>
</evidence>
<dbReference type="Proteomes" id="UP000286186">
    <property type="component" value="Unassembled WGS sequence"/>
</dbReference>
<dbReference type="EMBL" id="QROT01000014">
    <property type="protein sequence ID" value="RHL42720.1"/>
    <property type="molecule type" value="Genomic_DNA"/>
</dbReference>
<proteinExistence type="predicted"/>
<reference evidence="3 4" key="1">
    <citation type="submission" date="2018-08" db="EMBL/GenBank/DDBJ databases">
        <title>A genome reference for cultivated species of the human gut microbiota.</title>
        <authorList>
            <person name="Zou Y."/>
            <person name="Xue W."/>
            <person name="Luo G."/>
        </authorList>
    </citation>
    <scope>NUCLEOTIDE SEQUENCE [LARGE SCALE GENOMIC DNA]</scope>
    <source>
        <strain evidence="2 3">AF37-4</strain>
        <strain evidence="1 4">AM23-22</strain>
    </source>
</reference>